<dbReference type="EMBL" id="JBEPMX010000007">
    <property type="protein sequence ID" value="MET3683538.1"/>
    <property type="molecule type" value="Genomic_DNA"/>
</dbReference>
<evidence type="ECO:0000259" key="3">
    <source>
        <dbReference type="PROSITE" id="PS51186"/>
    </source>
</evidence>
<proteinExistence type="predicted"/>
<dbReference type="InterPro" id="IPR000182">
    <property type="entry name" value="GNAT_dom"/>
</dbReference>
<dbReference type="Gene3D" id="3.40.630.30">
    <property type="match status" value="1"/>
</dbReference>
<dbReference type="Pfam" id="PF00583">
    <property type="entry name" value="Acetyltransf_1"/>
    <property type="match status" value="1"/>
</dbReference>
<name>A0ABV2KVD4_9BACI</name>
<evidence type="ECO:0000313" key="5">
    <source>
        <dbReference type="Proteomes" id="UP001549167"/>
    </source>
</evidence>
<dbReference type="SUPFAM" id="SSF55729">
    <property type="entry name" value="Acyl-CoA N-acyltransferases (Nat)"/>
    <property type="match status" value="1"/>
</dbReference>
<dbReference type="Proteomes" id="UP001549167">
    <property type="component" value="Unassembled WGS sequence"/>
</dbReference>
<dbReference type="PROSITE" id="PS51186">
    <property type="entry name" value="GNAT"/>
    <property type="match status" value="1"/>
</dbReference>
<keyword evidence="1" id="KW-0808">Transferase</keyword>
<dbReference type="InterPro" id="IPR050832">
    <property type="entry name" value="Bact_Acetyltransf"/>
</dbReference>
<evidence type="ECO:0000256" key="2">
    <source>
        <dbReference type="ARBA" id="ARBA00023315"/>
    </source>
</evidence>
<sequence>MNIRRATVEDAAQIAQIHEQTWVDTYQPIIEHDDLQQITSFEHRQIMWETTLQTNHHVFVLETSEGKIVGFIAGGQARADYLDVDGEIYNIYVSPHYQSGGHGRRLLQAFVEECEQLGFESLLVWILTDNPNGEFYVKLGARPIEAENVTIGKGTYEETAYGWSNIDDLKEKLMSSHSKS</sequence>
<feature type="domain" description="N-acetyltransferase" evidence="3">
    <location>
        <begin position="1"/>
        <end position="175"/>
    </location>
</feature>
<dbReference type="PANTHER" id="PTHR43877">
    <property type="entry name" value="AMINOALKYLPHOSPHONATE N-ACETYLTRANSFERASE-RELATED-RELATED"/>
    <property type="match status" value="1"/>
</dbReference>
<keyword evidence="5" id="KW-1185">Reference proteome</keyword>
<evidence type="ECO:0000256" key="1">
    <source>
        <dbReference type="ARBA" id="ARBA00022679"/>
    </source>
</evidence>
<dbReference type="RefSeq" id="WP_354220102.1">
    <property type="nucleotide sequence ID" value="NZ_JBEPMX010000007.1"/>
</dbReference>
<evidence type="ECO:0000313" key="4">
    <source>
        <dbReference type="EMBL" id="MET3683538.1"/>
    </source>
</evidence>
<keyword evidence="2" id="KW-0012">Acyltransferase</keyword>
<reference evidence="4 5" key="1">
    <citation type="submission" date="2024-06" db="EMBL/GenBank/DDBJ databases">
        <title>Genomic Encyclopedia of Type Strains, Phase IV (KMG-IV): sequencing the most valuable type-strain genomes for metagenomic binning, comparative biology and taxonomic classification.</title>
        <authorList>
            <person name="Goeker M."/>
        </authorList>
    </citation>
    <scope>NUCLEOTIDE SEQUENCE [LARGE SCALE GENOMIC DNA]</scope>
    <source>
        <strain evidence="4 5">DSM 23520</strain>
    </source>
</reference>
<gene>
    <name evidence="4" type="ORF">ABID56_001633</name>
</gene>
<dbReference type="CDD" id="cd04301">
    <property type="entry name" value="NAT_SF"/>
    <property type="match status" value="1"/>
</dbReference>
<accession>A0ABV2KVD4</accession>
<organism evidence="4 5">
    <name type="scientific">Alkalibacillus flavidus</name>
    <dbReference type="NCBI Taxonomy" id="546021"/>
    <lineage>
        <taxon>Bacteria</taxon>
        <taxon>Bacillati</taxon>
        <taxon>Bacillota</taxon>
        <taxon>Bacilli</taxon>
        <taxon>Bacillales</taxon>
        <taxon>Bacillaceae</taxon>
        <taxon>Alkalibacillus</taxon>
    </lineage>
</organism>
<comment type="caution">
    <text evidence="4">The sequence shown here is derived from an EMBL/GenBank/DDBJ whole genome shotgun (WGS) entry which is preliminary data.</text>
</comment>
<protein>
    <submittedName>
        <fullName evidence="4">L-amino acid N-acyltransferase YncA</fullName>
    </submittedName>
</protein>
<dbReference type="InterPro" id="IPR016181">
    <property type="entry name" value="Acyl_CoA_acyltransferase"/>
</dbReference>